<dbReference type="Gene3D" id="3.20.20.140">
    <property type="entry name" value="Metal-dependent hydrolases"/>
    <property type="match status" value="1"/>
</dbReference>
<keyword evidence="4" id="KW-1185">Reference proteome</keyword>
<dbReference type="InterPro" id="IPR057744">
    <property type="entry name" value="OTAase-like"/>
</dbReference>
<dbReference type="InterPro" id="IPR006680">
    <property type="entry name" value="Amidohydro-rel"/>
</dbReference>
<sequence length="445" mass="48630">MRIRALLLLISTFLALFSFSVQSESKTPVTLITNADVFDGVNEKLIKDTDVLIEGNLIRQIGRDMEVPADAIVIDAAGRTMIPGLIDTHWHMTMAEIPQTAILFGDMSEVAIRGALASEPTLLRGFTTVRNLGGNTFAIKKLIDEGTLVGPRIFPSGPVMSQTGGHYDYRLPFEVPAESTMNYWGRNGFMVIADGVPEVQKRAREIFRMGASQIKFAAGGGVASVYDPVDVRQYSLEEMKAIVDVAKSYNSYAAVHVFTDEAVEMALEAGVMSMDHGFLISEKVLKKMKAKGAWLSIQPLLNDEDAFDFSANPVAQKKWIEVTDATNTIYPLAKEVGVNIAFGTDLLMDKELAAKQGKFLAKLGNWFTGYEALKIATSENARLLALSGPRSPYQAGPLGVLKEGAYADLILVDGNPLENLDLVANPEDNFDLIMKDGEVFKNTLH</sequence>
<feature type="domain" description="Amidohydrolase-related" evidence="2">
    <location>
        <begin position="80"/>
        <end position="438"/>
    </location>
</feature>
<dbReference type="OrthoDB" id="5734927at2"/>
<dbReference type="SUPFAM" id="SSF51556">
    <property type="entry name" value="Metallo-dependent hydrolases"/>
    <property type="match status" value="1"/>
</dbReference>
<dbReference type="CDD" id="cd01299">
    <property type="entry name" value="Met_dep_hydrolase_A"/>
    <property type="match status" value="1"/>
</dbReference>
<dbReference type="InterPro" id="IPR032466">
    <property type="entry name" value="Metal_Hydrolase"/>
</dbReference>
<dbReference type="Pfam" id="PF01979">
    <property type="entry name" value="Amidohydro_1"/>
    <property type="match status" value="1"/>
</dbReference>
<feature type="chain" id="PRO_5018084360" evidence="1">
    <location>
        <begin position="24"/>
        <end position="445"/>
    </location>
</feature>
<evidence type="ECO:0000259" key="2">
    <source>
        <dbReference type="Pfam" id="PF01979"/>
    </source>
</evidence>
<dbReference type="InterPro" id="IPR011059">
    <property type="entry name" value="Metal-dep_hydrolase_composite"/>
</dbReference>
<evidence type="ECO:0000313" key="4">
    <source>
        <dbReference type="Proteomes" id="UP000265509"/>
    </source>
</evidence>
<dbReference type="PANTHER" id="PTHR43135:SF3">
    <property type="entry name" value="ALPHA-D-RIBOSE 1-METHYLPHOSPHONATE 5-TRIPHOSPHATE DIPHOSPHATASE"/>
    <property type="match status" value="1"/>
</dbReference>
<comment type="caution">
    <text evidence="3">The sequence shown here is derived from an EMBL/GenBank/DDBJ whole genome shotgun (WGS) entry which is preliminary data.</text>
</comment>
<name>A0A3L7DXU6_9GAMM</name>
<dbReference type="GO" id="GO:0016810">
    <property type="term" value="F:hydrolase activity, acting on carbon-nitrogen (but not peptide) bonds"/>
    <property type="evidence" value="ECO:0007669"/>
    <property type="project" value="InterPro"/>
</dbReference>
<evidence type="ECO:0000313" key="3">
    <source>
        <dbReference type="EMBL" id="RLQ20662.1"/>
    </source>
</evidence>
<protein>
    <submittedName>
        <fullName evidence="3">Amidohydrolase family protein</fullName>
    </submittedName>
</protein>
<dbReference type="Proteomes" id="UP000265509">
    <property type="component" value="Unassembled WGS sequence"/>
</dbReference>
<dbReference type="InterPro" id="IPR051781">
    <property type="entry name" value="Metallo-dep_Hydrolase"/>
</dbReference>
<keyword evidence="1" id="KW-0732">Signal</keyword>
<dbReference type="SUPFAM" id="SSF51338">
    <property type="entry name" value="Composite domain of metallo-dependent hydrolases"/>
    <property type="match status" value="1"/>
</dbReference>
<feature type="signal peptide" evidence="1">
    <location>
        <begin position="1"/>
        <end position="23"/>
    </location>
</feature>
<dbReference type="Gene3D" id="2.30.40.10">
    <property type="entry name" value="Urease, subunit C, domain 1"/>
    <property type="match status" value="1"/>
</dbReference>
<organism evidence="3 4">
    <name type="scientific">Seongchinamella sediminis</name>
    <dbReference type="NCBI Taxonomy" id="2283635"/>
    <lineage>
        <taxon>Bacteria</taxon>
        <taxon>Pseudomonadati</taxon>
        <taxon>Pseudomonadota</taxon>
        <taxon>Gammaproteobacteria</taxon>
        <taxon>Cellvibrionales</taxon>
        <taxon>Halieaceae</taxon>
        <taxon>Seongchinamella</taxon>
    </lineage>
</organism>
<dbReference type="PANTHER" id="PTHR43135">
    <property type="entry name" value="ALPHA-D-RIBOSE 1-METHYLPHOSPHONATE 5-TRIPHOSPHATE DIPHOSPHATASE"/>
    <property type="match status" value="1"/>
</dbReference>
<dbReference type="EMBL" id="QRAN01000021">
    <property type="protein sequence ID" value="RLQ20662.1"/>
    <property type="molecule type" value="Genomic_DNA"/>
</dbReference>
<evidence type="ECO:0000256" key="1">
    <source>
        <dbReference type="SAM" id="SignalP"/>
    </source>
</evidence>
<reference evidence="3 4" key="1">
    <citation type="submission" date="2018-07" db="EMBL/GenBank/DDBJ databases">
        <title>Halioglobus sp. genome submission.</title>
        <authorList>
            <person name="Ye M.-Q."/>
            <person name="Du Z.-J."/>
        </authorList>
    </citation>
    <scope>NUCLEOTIDE SEQUENCE [LARGE SCALE GENOMIC DNA]</scope>
    <source>
        <strain evidence="3 4">U0301</strain>
    </source>
</reference>
<keyword evidence="3" id="KW-0378">Hydrolase</keyword>
<proteinExistence type="predicted"/>
<accession>A0A3L7DXU6</accession>
<dbReference type="AlphaFoldDB" id="A0A3L7DXU6"/>
<gene>
    <name evidence="3" type="ORF">DWB85_16150</name>
</gene>